<feature type="domain" description="HTH lysR-type" evidence="5">
    <location>
        <begin position="1"/>
        <end position="58"/>
    </location>
</feature>
<keyword evidence="3" id="KW-0238">DNA-binding</keyword>
<dbReference type="PANTHER" id="PTHR30126">
    <property type="entry name" value="HTH-TYPE TRANSCRIPTIONAL REGULATOR"/>
    <property type="match status" value="1"/>
</dbReference>
<proteinExistence type="inferred from homology"/>
<reference evidence="6" key="1">
    <citation type="submission" date="2022-12" db="EMBL/GenBank/DDBJ databases">
        <title>Reference genome sequencing for broad-spectrum identification of bacterial and archaeal isolates by mass spectrometry.</title>
        <authorList>
            <person name="Sekiguchi Y."/>
            <person name="Tourlousse D.M."/>
        </authorList>
    </citation>
    <scope>NUCLEOTIDE SEQUENCE</scope>
    <source>
        <strain evidence="6">10succ1</strain>
    </source>
</reference>
<dbReference type="SUPFAM" id="SSF53850">
    <property type="entry name" value="Periplasmic binding protein-like II"/>
    <property type="match status" value="1"/>
</dbReference>
<dbReference type="RefSeq" id="WP_281837679.1">
    <property type="nucleotide sequence ID" value="NZ_BSDY01000030.1"/>
</dbReference>
<dbReference type="InterPro" id="IPR036390">
    <property type="entry name" value="WH_DNA-bd_sf"/>
</dbReference>
<evidence type="ECO:0000313" key="6">
    <source>
        <dbReference type="EMBL" id="GLI58003.1"/>
    </source>
</evidence>
<keyword evidence="2" id="KW-0805">Transcription regulation</keyword>
<protein>
    <submittedName>
        <fullName evidence="6">LysR family transcriptional regulator</fullName>
    </submittedName>
</protein>
<dbReference type="Gene3D" id="1.10.10.10">
    <property type="entry name" value="Winged helix-like DNA-binding domain superfamily/Winged helix DNA-binding domain"/>
    <property type="match status" value="1"/>
</dbReference>
<keyword evidence="7" id="KW-1185">Reference proteome</keyword>
<name>A0A9W6GNT8_9FUSO</name>
<dbReference type="Pfam" id="PF00126">
    <property type="entry name" value="HTH_1"/>
    <property type="match status" value="1"/>
</dbReference>
<keyword evidence="4" id="KW-0804">Transcription</keyword>
<comment type="similarity">
    <text evidence="1">Belongs to the LysR transcriptional regulatory family.</text>
</comment>
<dbReference type="PRINTS" id="PR00039">
    <property type="entry name" value="HTHLYSR"/>
</dbReference>
<dbReference type="Pfam" id="PF03466">
    <property type="entry name" value="LysR_substrate"/>
    <property type="match status" value="1"/>
</dbReference>
<dbReference type="GO" id="GO:0000976">
    <property type="term" value="F:transcription cis-regulatory region binding"/>
    <property type="evidence" value="ECO:0007669"/>
    <property type="project" value="TreeGrafter"/>
</dbReference>
<dbReference type="PANTHER" id="PTHR30126:SF39">
    <property type="entry name" value="HTH-TYPE TRANSCRIPTIONAL REGULATOR CYSL"/>
    <property type="match status" value="1"/>
</dbReference>
<dbReference type="InterPro" id="IPR036388">
    <property type="entry name" value="WH-like_DNA-bd_sf"/>
</dbReference>
<evidence type="ECO:0000256" key="4">
    <source>
        <dbReference type="ARBA" id="ARBA00023163"/>
    </source>
</evidence>
<dbReference type="Gene3D" id="3.40.190.10">
    <property type="entry name" value="Periplasmic binding protein-like II"/>
    <property type="match status" value="2"/>
</dbReference>
<dbReference type="EMBL" id="BSDY01000030">
    <property type="protein sequence ID" value="GLI58003.1"/>
    <property type="molecule type" value="Genomic_DNA"/>
</dbReference>
<sequence length="295" mass="33477">MIDTRLLTFINLARLKNYTRTAEVLHMSQPAVTQHIKFLENYYNIKLFYKHEKEYLITQEGEILLEYAQKMYSLSDKTHRLLSGTGGIPKKYRLGATLTIGGYLLPEFLAVYKKKKPLTGLSLTVKNTTDTLNDLQREAIDLALIEGEFPKDKFDYKLLKVDELILVASPKNRLSEIQKISISKLSEEGLILREPGSGSRDFLSQKLHSMGVDLSDFNISMEVGSLTAIKELVLSDAGISIISKEAVKKELAEGTLIHIPIENLKLEREFNFVYCKGLHADDFIDEFIEFCTSGF</sequence>
<gene>
    <name evidence="6" type="ORF">PM10SUCC1_35170</name>
</gene>
<dbReference type="InterPro" id="IPR005119">
    <property type="entry name" value="LysR_subst-bd"/>
</dbReference>
<dbReference type="InterPro" id="IPR000847">
    <property type="entry name" value="LysR_HTH_N"/>
</dbReference>
<dbReference type="Proteomes" id="UP001144471">
    <property type="component" value="Unassembled WGS sequence"/>
</dbReference>
<dbReference type="SUPFAM" id="SSF46785">
    <property type="entry name" value="Winged helix' DNA-binding domain"/>
    <property type="match status" value="1"/>
</dbReference>
<dbReference type="GO" id="GO:0003700">
    <property type="term" value="F:DNA-binding transcription factor activity"/>
    <property type="evidence" value="ECO:0007669"/>
    <property type="project" value="InterPro"/>
</dbReference>
<accession>A0A9W6GNT8</accession>
<evidence type="ECO:0000259" key="5">
    <source>
        <dbReference type="PROSITE" id="PS50931"/>
    </source>
</evidence>
<dbReference type="PROSITE" id="PS50931">
    <property type="entry name" value="HTH_LYSR"/>
    <property type="match status" value="1"/>
</dbReference>
<comment type="caution">
    <text evidence="6">The sequence shown here is derived from an EMBL/GenBank/DDBJ whole genome shotgun (WGS) entry which is preliminary data.</text>
</comment>
<dbReference type="CDD" id="cd08420">
    <property type="entry name" value="PBP2_CysL_like"/>
    <property type="match status" value="1"/>
</dbReference>
<evidence type="ECO:0000313" key="7">
    <source>
        <dbReference type="Proteomes" id="UP001144471"/>
    </source>
</evidence>
<evidence type="ECO:0000256" key="1">
    <source>
        <dbReference type="ARBA" id="ARBA00009437"/>
    </source>
</evidence>
<evidence type="ECO:0000256" key="2">
    <source>
        <dbReference type="ARBA" id="ARBA00023015"/>
    </source>
</evidence>
<dbReference type="AlphaFoldDB" id="A0A9W6GNT8"/>
<evidence type="ECO:0000256" key="3">
    <source>
        <dbReference type="ARBA" id="ARBA00023125"/>
    </source>
</evidence>
<organism evidence="6 7">
    <name type="scientific">Propionigenium maris DSM 9537</name>
    <dbReference type="NCBI Taxonomy" id="1123000"/>
    <lineage>
        <taxon>Bacteria</taxon>
        <taxon>Fusobacteriati</taxon>
        <taxon>Fusobacteriota</taxon>
        <taxon>Fusobacteriia</taxon>
        <taxon>Fusobacteriales</taxon>
        <taxon>Fusobacteriaceae</taxon>
        <taxon>Propionigenium</taxon>
    </lineage>
</organism>